<dbReference type="Pfam" id="PF00563">
    <property type="entry name" value="EAL"/>
    <property type="match status" value="1"/>
</dbReference>
<protein>
    <recommendedName>
        <fullName evidence="1">EAL domain-containing protein</fullName>
    </recommendedName>
</protein>
<dbReference type="InterPro" id="IPR001633">
    <property type="entry name" value="EAL_dom"/>
</dbReference>
<dbReference type="GO" id="GO:0071111">
    <property type="term" value="F:cyclic-guanylate-specific phosphodiesterase activity"/>
    <property type="evidence" value="ECO:0007669"/>
    <property type="project" value="InterPro"/>
</dbReference>
<evidence type="ECO:0000313" key="3">
    <source>
        <dbReference type="Proteomes" id="UP000494269"/>
    </source>
</evidence>
<dbReference type="Proteomes" id="UP000494269">
    <property type="component" value="Unassembled WGS sequence"/>
</dbReference>
<dbReference type="PROSITE" id="PS50883">
    <property type="entry name" value="EAL"/>
    <property type="match status" value="1"/>
</dbReference>
<feature type="domain" description="EAL" evidence="1">
    <location>
        <begin position="152"/>
        <end position="406"/>
    </location>
</feature>
<dbReference type="Gene3D" id="3.20.20.450">
    <property type="entry name" value="EAL domain"/>
    <property type="match status" value="1"/>
</dbReference>
<dbReference type="EMBL" id="CADIJQ010000004">
    <property type="protein sequence ID" value="CAB3709103.1"/>
    <property type="molecule type" value="Genomic_DNA"/>
</dbReference>
<dbReference type="PANTHER" id="PTHR33121">
    <property type="entry name" value="CYCLIC DI-GMP PHOSPHODIESTERASE PDEF"/>
    <property type="match status" value="1"/>
</dbReference>
<name>A0A6S7A9Y3_9BURK</name>
<evidence type="ECO:0000259" key="1">
    <source>
        <dbReference type="PROSITE" id="PS50883"/>
    </source>
</evidence>
<dbReference type="InterPro" id="IPR050706">
    <property type="entry name" value="Cyclic-di-GMP_PDE-like"/>
</dbReference>
<proteinExistence type="predicted"/>
<dbReference type="CDD" id="cd01948">
    <property type="entry name" value="EAL"/>
    <property type="match status" value="1"/>
</dbReference>
<evidence type="ECO:0000313" key="2">
    <source>
        <dbReference type="EMBL" id="CAB3709103.1"/>
    </source>
</evidence>
<dbReference type="SUPFAM" id="SSF141868">
    <property type="entry name" value="EAL domain-like"/>
    <property type="match status" value="1"/>
</dbReference>
<dbReference type="SMART" id="SM00052">
    <property type="entry name" value="EAL"/>
    <property type="match status" value="1"/>
</dbReference>
<sequence length="420" mass="44737">MVHHISPQRPGSARGLAAIKMGCAPRSATALNALLDGGILHTLRSACGLDALAIALREQAADLVVCEVTGVACEGLLVPGRLQGEVQAGRLPRMPAVLWISDLPRCVLDAYASGLRAAGAVIHIVRSAAFIPAALARFSQWQEPVKPDAPAPRFTDEDVILALGAKDGIRVVLQPQVDLATGRVLGAEALTRWRHPQAGDVPPAEFVRAISRLSMDPMLFHFVTERVLDVQAQLAGQGVSQRISVNASVSTLSAPGVALSLETRTLRRGISPELITVEITEDETIQDKTALEAGLRRLRACGFGVSMDDFGTGASTLERLTRLPFSELKIDQSFVQRLESGQASHAVVSAALWLGRALGLAVVAEGIETQEQARQLHALGCRIGQGYGLGRPMEVDAFIEHVLPASSCMRLPARRKQAVA</sequence>
<organism evidence="2 3">
    <name type="scientific">Achromobacter kerstersii</name>
    <dbReference type="NCBI Taxonomy" id="1353890"/>
    <lineage>
        <taxon>Bacteria</taxon>
        <taxon>Pseudomonadati</taxon>
        <taxon>Pseudomonadota</taxon>
        <taxon>Betaproteobacteria</taxon>
        <taxon>Burkholderiales</taxon>
        <taxon>Alcaligenaceae</taxon>
        <taxon>Achromobacter</taxon>
    </lineage>
</organism>
<dbReference type="PANTHER" id="PTHR33121:SF70">
    <property type="entry name" value="SIGNALING PROTEIN YKOW"/>
    <property type="match status" value="1"/>
</dbReference>
<dbReference type="InterPro" id="IPR035919">
    <property type="entry name" value="EAL_sf"/>
</dbReference>
<gene>
    <name evidence="2" type="ORF">LMG3441_03010</name>
</gene>
<reference evidence="2 3" key="1">
    <citation type="submission" date="2020-04" db="EMBL/GenBank/DDBJ databases">
        <authorList>
            <person name="De Canck E."/>
        </authorList>
    </citation>
    <scope>NUCLEOTIDE SEQUENCE [LARGE SCALE GENOMIC DNA]</scope>
    <source>
        <strain evidence="2 3">LMG 3441</strain>
    </source>
</reference>
<keyword evidence="3" id="KW-1185">Reference proteome</keyword>
<dbReference type="AlphaFoldDB" id="A0A6S7A9Y3"/>
<accession>A0A6S7A9Y3</accession>